<reference evidence="2 3" key="1">
    <citation type="submission" date="2017-03" db="EMBL/GenBank/DDBJ databases">
        <title>Genomes of endolithic fungi from Antarctica.</title>
        <authorList>
            <person name="Coleine C."/>
            <person name="Masonjones S."/>
            <person name="Stajich J.E."/>
        </authorList>
    </citation>
    <scope>NUCLEOTIDE SEQUENCE [LARGE SCALE GENOMIC DNA]</scope>
    <source>
        <strain evidence="2 3">CCFEE 6315</strain>
    </source>
</reference>
<comment type="caution">
    <text evidence="2">The sequence shown here is derived from an EMBL/GenBank/DDBJ whole genome shotgun (WGS) entry which is preliminary data.</text>
</comment>
<feature type="compositionally biased region" description="Polar residues" evidence="1">
    <location>
        <begin position="1"/>
        <end position="15"/>
    </location>
</feature>
<dbReference type="AlphaFoldDB" id="A0A4U0TUU6"/>
<dbReference type="Proteomes" id="UP000308549">
    <property type="component" value="Unassembled WGS sequence"/>
</dbReference>
<accession>A0A4U0TUU6</accession>
<evidence type="ECO:0000256" key="1">
    <source>
        <dbReference type="SAM" id="MobiDB-lite"/>
    </source>
</evidence>
<evidence type="ECO:0000313" key="3">
    <source>
        <dbReference type="Proteomes" id="UP000308549"/>
    </source>
</evidence>
<dbReference type="EMBL" id="NAJL01000031">
    <property type="protein sequence ID" value="TKA25977.1"/>
    <property type="molecule type" value="Genomic_DNA"/>
</dbReference>
<feature type="compositionally biased region" description="Polar residues" evidence="1">
    <location>
        <begin position="332"/>
        <end position="350"/>
    </location>
</feature>
<name>A0A4U0TUU6_9PEZI</name>
<evidence type="ECO:0000313" key="2">
    <source>
        <dbReference type="EMBL" id="TKA25977.1"/>
    </source>
</evidence>
<feature type="compositionally biased region" description="Low complexity" evidence="1">
    <location>
        <begin position="225"/>
        <end position="237"/>
    </location>
</feature>
<proteinExistence type="predicted"/>
<feature type="compositionally biased region" description="Low complexity" evidence="1">
    <location>
        <begin position="198"/>
        <end position="208"/>
    </location>
</feature>
<gene>
    <name evidence="2" type="ORF">B0A50_05489</name>
</gene>
<feature type="compositionally biased region" description="Low complexity" evidence="1">
    <location>
        <begin position="299"/>
        <end position="320"/>
    </location>
</feature>
<protein>
    <submittedName>
        <fullName evidence="2">Uncharacterized protein</fullName>
    </submittedName>
</protein>
<organism evidence="2 3">
    <name type="scientific">Salinomyces thailandicus</name>
    <dbReference type="NCBI Taxonomy" id="706561"/>
    <lineage>
        <taxon>Eukaryota</taxon>
        <taxon>Fungi</taxon>
        <taxon>Dikarya</taxon>
        <taxon>Ascomycota</taxon>
        <taxon>Pezizomycotina</taxon>
        <taxon>Dothideomycetes</taxon>
        <taxon>Dothideomycetidae</taxon>
        <taxon>Mycosphaerellales</taxon>
        <taxon>Teratosphaeriaceae</taxon>
        <taxon>Salinomyces</taxon>
    </lineage>
</organism>
<sequence length="438" mass="47324">MPATRDNSAVAQSRLQPRDECAKIPAKAQRARPAPLCQQSLESPHDGFELANREVGCETPRAPEIVDLAAPSTWPRQLPSRVPSRCMAVSPSTKARCSTMRQSEISFGILDYYTRDPSPLHSPDIPPPDLPIHAAFQTCESPKVNAGIEKFDFGLGPKTPARDQTKGLPQQRQRAKTLAAETDARPGADRVSPLVEISPPSASSVPARPAHKKTYSLFPTAKAANPSNRTPSNSSTPGPTPKAAPTHPSNQTPTPPHPQPDPSYRPRKESLSSSIRSRKDSLTSYRSTNNRRLPLRILSSTSNFSTTTKTDSTTSTTNNSPPGGARSRWSDETITSPTAATTPGPRTSFGSLLASVGRDSGQYPACFFEDDDDDDEEMPLRRKFGWKRSVSLTLQERQGRRQEGRWSGFAGWFGRVMLCGGCGGGGGGGGGRGRVREI</sequence>
<feature type="region of interest" description="Disordered" evidence="1">
    <location>
        <begin position="151"/>
        <end position="355"/>
    </location>
</feature>
<dbReference type="OrthoDB" id="3910890at2759"/>
<feature type="region of interest" description="Disordered" evidence="1">
    <location>
        <begin position="1"/>
        <end position="42"/>
    </location>
</feature>
<keyword evidence="3" id="KW-1185">Reference proteome</keyword>
<feature type="compositionally biased region" description="Pro residues" evidence="1">
    <location>
        <begin position="253"/>
        <end position="263"/>
    </location>
</feature>